<dbReference type="GO" id="GO:0019843">
    <property type="term" value="F:rRNA binding"/>
    <property type="evidence" value="ECO:0007669"/>
    <property type="project" value="InterPro"/>
</dbReference>
<dbReference type="Pfam" id="PF04427">
    <property type="entry name" value="Brix"/>
    <property type="match status" value="1"/>
</dbReference>
<sequence>MPLVFWHYQRESSRALTGIPNSFLGFRVLASLICICSIKISVQFLINPMARFRNNKRKREAVARPVAKKPSGIVDHVTGDKIPKSFVFSRGKLPGPLKQLQMDLRKLMLPYTALKLKEKKRNNLKDYLNVAGPMGVTHFLILSKTESASYLKVARTPQGPTLTFKICDYSLALDVAQSQLHPRCPQELFKNPPLIVLSGFGTGDQHLKLTTIMFQNIFPSIDINTVSIVPMVKLSSCQRIVLLNYNKETKLIDFRHYSIRLQPVGVSRRLRKFVQNHQAPDLRTLQDVSDFVTRCPDLGLDVVLVANEKLDLRKSMLYEIYLFRPGFYWRFGLEFLSSGGAGYGSESEADDEAATVSLASDLGRVNQASSKSAVKLQEIGPRMTLQLMKVEEGLCAGGVIFNEHGPVDESKKRANQEESSEEDNGEE</sequence>
<organism evidence="4 5">
    <name type="scientific">Stephania japonica</name>
    <dbReference type="NCBI Taxonomy" id="461633"/>
    <lineage>
        <taxon>Eukaryota</taxon>
        <taxon>Viridiplantae</taxon>
        <taxon>Streptophyta</taxon>
        <taxon>Embryophyta</taxon>
        <taxon>Tracheophyta</taxon>
        <taxon>Spermatophyta</taxon>
        <taxon>Magnoliopsida</taxon>
        <taxon>Ranunculales</taxon>
        <taxon>Menispermaceae</taxon>
        <taxon>Menispermoideae</taxon>
        <taxon>Cissampelideae</taxon>
        <taxon>Stephania</taxon>
    </lineage>
</organism>
<evidence type="ECO:0000256" key="2">
    <source>
        <dbReference type="SAM" id="Phobius"/>
    </source>
</evidence>
<dbReference type="GO" id="GO:0006364">
    <property type="term" value="P:rRNA processing"/>
    <property type="evidence" value="ECO:0007669"/>
    <property type="project" value="InterPro"/>
</dbReference>
<dbReference type="GO" id="GO:0000027">
    <property type="term" value="P:ribosomal large subunit assembly"/>
    <property type="evidence" value="ECO:0007669"/>
    <property type="project" value="TreeGrafter"/>
</dbReference>
<evidence type="ECO:0000256" key="1">
    <source>
        <dbReference type="SAM" id="MobiDB-lite"/>
    </source>
</evidence>
<evidence type="ECO:0000259" key="3">
    <source>
        <dbReference type="PROSITE" id="PS50833"/>
    </source>
</evidence>
<feature type="compositionally biased region" description="Basic and acidic residues" evidence="1">
    <location>
        <begin position="405"/>
        <end position="416"/>
    </location>
</feature>
<keyword evidence="2" id="KW-1133">Transmembrane helix</keyword>
<dbReference type="PANTHER" id="PTHR12661">
    <property type="entry name" value="PETER PAN-RELATED"/>
    <property type="match status" value="1"/>
</dbReference>
<dbReference type="InterPro" id="IPR045112">
    <property type="entry name" value="PPAN-like"/>
</dbReference>
<protein>
    <recommendedName>
        <fullName evidence="3">Brix domain-containing protein</fullName>
    </recommendedName>
</protein>
<dbReference type="InterPro" id="IPR007109">
    <property type="entry name" value="Brix"/>
</dbReference>
<dbReference type="SMART" id="SM00879">
    <property type="entry name" value="Brix"/>
    <property type="match status" value="1"/>
</dbReference>
<feature type="region of interest" description="Disordered" evidence="1">
    <location>
        <begin position="402"/>
        <end position="427"/>
    </location>
</feature>
<feature type="transmembrane region" description="Helical" evidence="2">
    <location>
        <begin position="24"/>
        <end position="46"/>
    </location>
</feature>
<dbReference type="Proteomes" id="UP001417504">
    <property type="component" value="Unassembled WGS sequence"/>
</dbReference>
<gene>
    <name evidence="4" type="ORF">Sjap_007467</name>
</gene>
<comment type="caution">
    <text evidence="4">The sequence shown here is derived from an EMBL/GenBank/DDBJ whole genome shotgun (WGS) entry which is preliminary data.</text>
</comment>
<dbReference type="EMBL" id="JBBNAE010000003">
    <property type="protein sequence ID" value="KAK9136873.1"/>
    <property type="molecule type" value="Genomic_DNA"/>
</dbReference>
<evidence type="ECO:0000313" key="5">
    <source>
        <dbReference type="Proteomes" id="UP001417504"/>
    </source>
</evidence>
<dbReference type="GO" id="GO:0030687">
    <property type="term" value="C:preribosome, large subunit precursor"/>
    <property type="evidence" value="ECO:0007669"/>
    <property type="project" value="TreeGrafter"/>
</dbReference>
<dbReference type="AlphaFoldDB" id="A0AAP0JMR1"/>
<keyword evidence="2" id="KW-0812">Transmembrane</keyword>
<name>A0AAP0JMR1_9MAGN</name>
<reference evidence="4 5" key="1">
    <citation type="submission" date="2024-01" db="EMBL/GenBank/DDBJ databases">
        <title>Genome assemblies of Stephania.</title>
        <authorList>
            <person name="Yang L."/>
        </authorList>
    </citation>
    <scope>NUCLEOTIDE SEQUENCE [LARGE SCALE GENOMIC DNA]</scope>
    <source>
        <strain evidence="4">QJT</strain>
        <tissue evidence="4">Leaf</tissue>
    </source>
</reference>
<feature type="compositionally biased region" description="Acidic residues" evidence="1">
    <location>
        <begin position="418"/>
        <end position="427"/>
    </location>
</feature>
<keyword evidence="2" id="KW-0472">Membrane</keyword>
<accession>A0AAP0JMR1</accession>
<evidence type="ECO:0000313" key="4">
    <source>
        <dbReference type="EMBL" id="KAK9136873.1"/>
    </source>
</evidence>
<feature type="domain" description="Brix" evidence="3">
    <location>
        <begin position="83"/>
        <end position="396"/>
    </location>
</feature>
<keyword evidence="5" id="KW-1185">Reference proteome</keyword>
<dbReference type="PANTHER" id="PTHR12661:SF5">
    <property type="entry name" value="SUPPRESSOR OF SWI4 1 HOMOLOG"/>
    <property type="match status" value="1"/>
</dbReference>
<dbReference type="PROSITE" id="PS50833">
    <property type="entry name" value="BRIX"/>
    <property type="match status" value="1"/>
</dbReference>
<proteinExistence type="predicted"/>